<evidence type="ECO:0000256" key="1">
    <source>
        <dbReference type="ARBA" id="ARBA00000312"/>
    </source>
</evidence>
<gene>
    <name evidence="20" type="primary">cobU</name>
    <name evidence="20" type="ORF">caldi_01970</name>
</gene>
<evidence type="ECO:0000256" key="10">
    <source>
        <dbReference type="ARBA" id="ARBA00022573"/>
    </source>
</evidence>
<comment type="catalytic activity">
    <reaction evidence="1">
        <text>adenosylcob(III)inamide + ATP = adenosylcob(III)inamide phosphate + ADP + H(+)</text>
        <dbReference type="Rhea" id="RHEA:15769"/>
        <dbReference type="ChEBI" id="CHEBI:2480"/>
        <dbReference type="ChEBI" id="CHEBI:15378"/>
        <dbReference type="ChEBI" id="CHEBI:30616"/>
        <dbReference type="ChEBI" id="CHEBI:58502"/>
        <dbReference type="ChEBI" id="CHEBI:456216"/>
        <dbReference type="EC" id="2.7.1.156"/>
    </reaction>
</comment>
<dbReference type="Proteomes" id="UP001163687">
    <property type="component" value="Chromosome"/>
</dbReference>
<dbReference type="GO" id="GO:0043752">
    <property type="term" value="F:adenosylcobinamide kinase activity"/>
    <property type="evidence" value="ECO:0007669"/>
    <property type="project" value="UniProtKB-EC"/>
</dbReference>
<feature type="binding site" evidence="19">
    <location>
        <position position="81"/>
    </location>
    <ligand>
        <name>GTP</name>
        <dbReference type="ChEBI" id="CHEBI:37565"/>
    </ligand>
</feature>
<evidence type="ECO:0000256" key="19">
    <source>
        <dbReference type="PIRSR" id="PIRSR006135-2"/>
    </source>
</evidence>
<keyword evidence="13 20" id="KW-0418">Kinase</keyword>
<evidence type="ECO:0000256" key="12">
    <source>
        <dbReference type="ARBA" id="ARBA00022741"/>
    </source>
</evidence>
<dbReference type="Pfam" id="PF02283">
    <property type="entry name" value="CobU"/>
    <property type="match status" value="1"/>
</dbReference>
<dbReference type="GO" id="GO:0008820">
    <property type="term" value="F:cobinamide phosphate guanylyltransferase activity"/>
    <property type="evidence" value="ECO:0007669"/>
    <property type="project" value="UniProtKB-EC"/>
</dbReference>
<evidence type="ECO:0000256" key="5">
    <source>
        <dbReference type="ARBA" id="ARBA00004692"/>
    </source>
</evidence>
<dbReference type="Gene3D" id="3.40.50.300">
    <property type="entry name" value="P-loop containing nucleotide triphosphate hydrolases"/>
    <property type="match status" value="1"/>
</dbReference>
<reference evidence="20" key="1">
    <citation type="submission" date="2022-03" db="EMBL/GenBank/DDBJ databases">
        <title>Complete genome sequence of Caldinitratiruptor microaerophilus.</title>
        <authorList>
            <person name="Mukaiyama R."/>
            <person name="Nishiyama T."/>
            <person name="Ueda K."/>
        </authorList>
    </citation>
    <scope>NUCLEOTIDE SEQUENCE</scope>
    <source>
        <strain evidence="20">JCM 16183</strain>
    </source>
</reference>
<name>A0AA35CHQ5_9FIRM</name>
<dbReference type="CDD" id="cd00544">
    <property type="entry name" value="CobU"/>
    <property type="match status" value="1"/>
</dbReference>
<evidence type="ECO:0000256" key="16">
    <source>
        <dbReference type="ARBA" id="ARBA00029570"/>
    </source>
</evidence>
<dbReference type="GO" id="GO:0005524">
    <property type="term" value="F:ATP binding"/>
    <property type="evidence" value="ECO:0007669"/>
    <property type="project" value="UniProtKB-KW"/>
</dbReference>
<evidence type="ECO:0000256" key="2">
    <source>
        <dbReference type="ARBA" id="ARBA00000711"/>
    </source>
</evidence>
<sequence>MLSLVLGGARSGKSRFAIELAARSGSRVVYVATGVVTDPEMAVRVARHRAARPPGWVTVEEPLEPSVAVRRHAAADAVVVDCLGFAVSNRLLALWREPQGPPVADPQVLEQVEGAVLAEARALAEAARAAAAHVIVVSNEVGLGPVPESALGRAFRDLLGLANQAVAAAADAVYVTWAGIPVEVKALDARRLQRSGADPGAPAVAPGPAEG</sequence>
<evidence type="ECO:0000256" key="9">
    <source>
        <dbReference type="ARBA" id="ARBA00012523"/>
    </source>
</evidence>
<evidence type="ECO:0000256" key="18">
    <source>
        <dbReference type="PIRSR" id="PIRSR006135-1"/>
    </source>
</evidence>
<dbReference type="SUPFAM" id="SSF52540">
    <property type="entry name" value="P-loop containing nucleoside triphosphate hydrolases"/>
    <property type="match status" value="1"/>
</dbReference>
<keyword evidence="21" id="KW-1185">Reference proteome</keyword>
<dbReference type="RefSeq" id="WP_264843223.1">
    <property type="nucleotide sequence ID" value="NZ_AP025628.1"/>
</dbReference>
<accession>A0AA35CHQ5</accession>
<evidence type="ECO:0000256" key="17">
    <source>
        <dbReference type="ARBA" id="ARBA00030571"/>
    </source>
</evidence>
<keyword evidence="11" id="KW-0808">Transferase</keyword>
<dbReference type="EC" id="2.7.1.156" evidence="8"/>
<dbReference type="EMBL" id="AP025628">
    <property type="protein sequence ID" value="BDG59107.1"/>
    <property type="molecule type" value="Genomic_DNA"/>
</dbReference>
<dbReference type="GO" id="GO:0005525">
    <property type="term" value="F:GTP binding"/>
    <property type="evidence" value="ECO:0007669"/>
    <property type="project" value="UniProtKB-KW"/>
</dbReference>
<keyword evidence="10" id="KW-0169">Cobalamin biosynthesis</keyword>
<comment type="pathway">
    <text evidence="5">Cofactor biosynthesis; adenosylcobalamin biosynthesis; adenosylcobalamin from cob(II)yrinate a,c-diamide: step 6/7.</text>
</comment>
<dbReference type="PIRSF" id="PIRSF006135">
    <property type="entry name" value="CobU"/>
    <property type="match status" value="1"/>
</dbReference>
<evidence type="ECO:0000256" key="15">
    <source>
        <dbReference type="ARBA" id="ARBA00023134"/>
    </source>
</evidence>
<dbReference type="KEGG" id="cmic:caldi_01970"/>
<evidence type="ECO:0000256" key="4">
    <source>
        <dbReference type="ARBA" id="ARBA00003889"/>
    </source>
</evidence>
<evidence type="ECO:0000256" key="7">
    <source>
        <dbReference type="ARBA" id="ARBA00007490"/>
    </source>
</evidence>
<dbReference type="EC" id="2.7.7.62" evidence="9"/>
<proteinExistence type="inferred from homology"/>
<comment type="pathway">
    <text evidence="6">Cofactor biosynthesis; adenosylcobalamin biosynthesis; adenosylcobalamin from cob(II)yrinate a,c-diamide: step 5/7.</text>
</comment>
<dbReference type="NCBIfam" id="NF004469">
    <property type="entry name" value="PRK05800.1"/>
    <property type="match status" value="1"/>
</dbReference>
<feature type="binding site" evidence="19">
    <location>
        <begin position="32"/>
        <end position="34"/>
    </location>
    <ligand>
        <name>GTP</name>
        <dbReference type="ChEBI" id="CHEBI:37565"/>
    </ligand>
</feature>
<feature type="binding site" evidence="19">
    <location>
        <begin position="49"/>
        <end position="52"/>
    </location>
    <ligand>
        <name>GTP</name>
        <dbReference type="ChEBI" id="CHEBI:37565"/>
    </ligand>
</feature>
<comment type="similarity">
    <text evidence="7">Belongs to the CobU/CobP family.</text>
</comment>
<evidence type="ECO:0000313" key="21">
    <source>
        <dbReference type="Proteomes" id="UP001163687"/>
    </source>
</evidence>
<protein>
    <recommendedName>
        <fullName evidence="16">Adenosylcobinamide kinase</fullName>
        <ecNumber evidence="8">2.7.1.156</ecNumber>
        <ecNumber evidence="9">2.7.7.62</ecNumber>
    </recommendedName>
    <alternativeName>
        <fullName evidence="17">Adenosylcobinamide-phosphate guanylyltransferase</fullName>
    </alternativeName>
</protein>
<evidence type="ECO:0000256" key="6">
    <source>
        <dbReference type="ARBA" id="ARBA00005159"/>
    </source>
</evidence>
<organism evidence="20 21">
    <name type="scientific">Caldinitratiruptor microaerophilus</name>
    <dbReference type="NCBI Taxonomy" id="671077"/>
    <lineage>
        <taxon>Bacteria</taxon>
        <taxon>Bacillati</taxon>
        <taxon>Bacillota</taxon>
        <taxon>Clostridia</taxon>
        <taxon>Eubacteriales</taxon>
        <taxon>Symbiobacteriaceae</taxon>
        <taxon>Caldinitratiruptor</taxon>
    </lineage>
</organism>
<feature type="binding site" evidence="19">
    <location>
        <begin position="7"/>
        <end position="14"/>
    </location>
    <ligand>
        <name>GTP</name>
        <dbReference type="ChEBI" id="CHEBI:37565"/>
    </ligand>
</feature>
<dbReference type="AlphaFoldDB" id="A0AA35CHQ5"/>
<evidence type="ECO:0000256" key="11">
    <source>
        <dbReference type="ARBA" id="ARBA00022679"/>
    </source>
</evidence>
<dbReference type="GO" id="GO:0009236">
    <property type="term" value="P:cobalamin biosynthetic process"/>
    <property type="evidence" value="ECO:0007669"/>
    <property type="project" value="UniProtKB-KW"/>
</dbReference>
<feature type="binding site" evidence="19">
    <location>
        <position position="60"/>
    </location>
    <ligand>
        <name>GTP</name>
        <dbReference type="ChEBI" id="CHEBI:37565"/>
    </ligand>
</feature>
<dbReference type="InterPro" id="IPR003203">
    <property type="entry name" value="CobU/CobP"/>
</dbReference>
<comment type="catalytic activity">
    <reaction evidence="2">
        <text>adenosylcob(III)inamide phosphate + GTP + H(+) = adenosylcob(III)inamide-GDP + diphosphate</text>
        <dbReference type="Rhea" id="RHEA:22712"/>
        <dbReference type="ChEBI" id="CHEBI:15378"/>
        <dbReference type="ChEBI" id="CHEBI:33019"/>
        <dbReference type="ChEBI" id="CHEBI:37565"/>
        <dbReference type="ChEBI" id="CHEBI:58502"/>
        <dbReference type="ChEBI" id="CHEBI:60487"/>
        <dbReference type="EC" id="2.7.7.62"/>
    </reaction>
</comment>
<keyword evidence="15 19" id="KW-0342">GTP-binding</keyword>
<evidence type="ECO:0000256" key="13">
    <source>
        <dbReference type="ARBA" id="ARBA00022777"/>
    </source>
</evidence>
<evidence type="ECO:0000256" key="3">
    <source>
        <dbReference type="ARBA" id="ARBA00001522"/>
    </source>
</evidence>
<keyword evidence="14" id="KW-0067">ATP-binding</keyword>
<evidence type="ECO:0000313" key="20">
    <source>
        <dbReference type="EMBL" id="BDG59107.1"/>
    </source>
</evidence>
<dbReference type="PANTHER" id="PTHR34848">
    <property type="match status" value="1"/>
</dbReference>
<dbReference type="InterPro" id="IPR027417">
    <property type="entry name" value="P-loop_NTPase"/>
</dbReference>
<evidence type="ECO:0000256" key="14">
    <source>
        <dbReference type="ARBA" id="ARBA00022840"/>
    </source>
</evidence>
<feature type="active site" description="GMP-histidine intermediate" evidence="18">
    <location>
        <position position="48"/>
    </location>
</feature>
<keyword evidence="12 19" id="KW-0547">Nucleotide-binding</keyword>
<dbReference type="PANTHER" id="PTHR34848:SF1">
    <property type="entry name" value="BIFUNCTIONAL ADENOSYLCOBALAMIN BIOSYNTHESIS PROTEIN COBU"/>
    <property type="match status" value="1"/>
</dbReference>
<comment type="catalytic activity">
    <reaction evidence="3">
        <text>adenosylcob(III)inamide + GTP = adenosylcob(III)inamide phosphate + GDP + H(+)</text>
        <dbReference type="Rhea" id="RHEA:15765"/>
        <dbReference type="ChEBI" id="CHEBI:2480"/>
        <dbReference type="ChEBI" id="CHEBI:15378"/>
        <dbReference type="ChEBI" id="CHEBI:37565"/>
        <dbReference type="ChEBI" id="CHEBI:58189"/>
        <dbReference type="ChEBI" id="CHEBI:58502"/>
        <dbReference type="EC" id="2.7.1.156"/>
    </reaction>
</comment>
<evidence type="ECO:0000256" key="8">
    <source>
        <dbReference type="ARBA" id="ARBA00012016"/>
    </source>
</evidence>
<comment type="function">
    <text evidence="4">Catalyzes ATP-dependent phosphorylation of adenosylcobinamide and addition of GMP to adenosylcobinamide phosphate.</text>
</comment>